<reference evidence="2" key="1">
    <citation type="journal article" date="2023" name="IMA Fungus">
        <title>Comparative genomic study of the Penicillium genus elucidates a diverse pangenome and 15 lateral gene transfer events.</title>
        <authorList>
            <person name="Petersen C."/>
            <person name="Sorensen T."/>
            <person name="Nielsen M.R."/>
            <person name="Sondergaard T.E."/>
            <person name="Sorensen J.L."/>
            <person name="Fitzpatrick D.A."/>
            <person name="Frisvad J.C."/>
            <person name="Nielsen K.L."/>
        </authorList>
    </citation>
    <scope>NUCLEOTIDE SEQUENCE</scope>
    <source>
        <strain evidence="2">IBT 17514</strain>
    </source>
</reference>
<proteinExistence type="predicted"/>
<comment type="caution">
    <text evidence="2">The sequence shown here is derived from an EMBL/GenBank/DDBJ whole genome shotgun (WGS) entry which is preliminary data.</text>
</comment>
<dbReference type="Proteomes" id="UP001215712">
    <property type="component" value="Unassembled WGS sequence"/>
</dbReference>
<evidence type="ECO:0000313" key="2">
    <source>
        <dbReference type="EMBL" id="KAJ5728500.1"/>
    </source>
</evidence>
<evidence type="ECO:0000313" key="3">
    <source>
        <dbReference type="Proteomes" id="UP001215712"/>
    </source>
</evidence>
<feature type="region of interest" description="Disordered" evidence="1">
    <location>
        <begin position="98"/>
        <end position="123"/>
    </location>
</feature>
<protein>
    <submittedName>
        <fullName evidence="2">Uncharacterized protein</fullName>
    </submittedName>
</protein>
<feature type="compositionally biased region" description="Polar residues" evidence="1">
    <location>
        <begin position="46"/>
        <end position="78"/>
    </location>
</feature>
<gene>
    <name evidence="2" type="ORF">N7493_004830</name>
</gene>
<dbReference type="EMBL" id="JAQJAN010000005">
    <property type="protein sequence ID" value="KAJ5728500.1"/>
    <property type="molecule type" value="Genomic_DNA"/>
</dbReference>
<name>A0AAD6HPC2_9EURO</name>
<accession>A0AAD6HPC2</accession>
<sequence>MFATQPPSTPFRQTRHYSPARPSPLGPRSTNISTPLWTMGSPTLGCESQAQKPSAENTSFSPSPVSFSLHNSQPQQATRQHHSSPIFNTAAAPATPFFFSPNLPSTSNSNPFSPASPSPATRGSKFADRYAAQVANPMKSSASLARSKTRKMFLNRVRNERDEGRFEARGEQMMRADYMAEKRRWEESMARDMDRTQGSNQMLEDDMLPVVVDESEIRALDEFISQEEAMEMAMLENMYQQDTSFSDAEYDDIFMTMPDPALAHQNQDMDMS</sequence>
<evidence type="ECO:0000256" key="1">
    <source>
        <dbReference type="SAM" id="MobiDB-lite"/>
    </source>
</evidence>
<feature type="compositionally biased region" description="Low complexity" evidence="1">
    <location>
        <begin position="98"/>
        <end position="121"/>
    </location>
</feature>
<organism evidence="2 3">
    <name type="scientific">Penicillium malachiteum</name>
    <dbReference type="NCBI Taxonomy" id="1324776"/>
    <lineage>
        <taxon>Eukaryota</taxon>
        <taxon>Fungi</taxon>
        <taxon>Dikarya</taxon>
        <taxon>Ascomycota</taxon>
        <taxon>Pezizomycotina</taxon>
        <taxon>Eurotiomycetes</taxon>
        <taxon>Eurotiomycetidae</taxon>
        <taxon>Eurotiales</taxon>
        <taxon>Aspergillaceae</taxon>
        <taxon>Penicillium</taxon>
    </lineage>
</organism>
<dbReference type="AlphaFoldDB" id="A0AAD6HPC2"/>
<reference evidence="2" key="2">
    <citation type="submission" date="2023-01" db="EMBL/GenBank/DDBJ databases">
        <authorList>
            <person name="Petersen C."/>
        </authorList>
    </citation>
    <scope>NUCLEOTIDE SEQUENCE</scope>
    <source>
        <strain evidence="2">IBT 17514</strain>
    </source>
</reference>
<feature type="region of interest" description="Disordered" evidence="1">
    <location>
        <begin position="1"/>
        <end position="83"/>
    </location>
</feature>
<keyword evidence="3" id="KW-1185">Reference proteome</keyword>